<evidence type="ECO:0000313" key="3">
    <source>
        <dbReference type="WBParaSite" id="ASIM_0001701201-mRNA-1"/>
    </source>
</evidence>
<dbReference type="AlphaFoldDB" id="A0A0M3K7S1"/>
<dbReference type="WBParaSite" id="ASIM_0001701201-mRNA-1">
    <property type="protein sequence ID" value="ASIM_0001701201-mRNA-1"/>
    <property type="gene ID" value="ASIM_0001701201"/>
</dbReference>
<proteinExistence type="predicted"/>
<evidence type="ECO:0000313" key="2">
    <source>
        <dbReference type="Proteomes" id="UP000267096"/>
    </source>
</evidence>
<reference evidence="1 2" key="2">
    <citation type="submission" date="2018-11" db="EMBL/GenBank/DDBJ databases">
        <authorList>
            <consortium name="Pathogen Informatics"/>
        </authorList>
    </citation>
    <scope>NUCLEOTIDE SEQUENCE [LARGE SCALE GENOMIC DNA]</scope>
</reference>
<dbReference type="EMBL" id="UYRR01033076">
    <property type="protein sequence ID" value="VDK57739.1"/>
    <property type="molecule type" value="Genomic_DNA"/>
</dbReference>
<protein>
    <submittedName>
        <fullName evidence="3">C3H1-type domain-containing protein</fullName>
    </submittedName>
</protein>
<gene>
    <name evidence="1" type="ORF">ASIM_LOCUS16419</name>
</gene>
<keyword evidence="2" id="KW-1185">Reference proteome</keyword>
<dbReference type="PANTHER" id="PTHR21037:SF2">
    <property type="entry name" value="SIMILAR TO NOVEL PROTEIN"/>
    <property type="match status" value="1"/>
</dbReference>
<dbReference type="Proteomes" id="UP000267096">
    <property type="component" value="Unassembled WGS sequence"/>
</dbReference>
<sequence length="228" mass="25826">MLSSLNSALARLSLSGQTSTYVSKMFASGRWWPQPQSAVNSIRTFSGNSNGTTLTKDSAIKKNACESQILSVSQDANECSIEETCSNVDRRNSEPVDLELFREQAAPVYAQPRGTGHKVYKTERGKNGELLADYVLFEDSMNKAKVTWNQYSTLSSEERDIYMAHLKALRTRRLWYKDPKSGYRVMCSSQLLLNGKCCGNGCRHCPYQHENAKPEIRKRRKWNGAFYV</sequence>
<organism evidence="3">
    <name type="scientific">Anisakis simplex</name>
    <name type="common">Herring worm</name>
    <dbReference type="NCBI Taxonomy" id="6269"/>
    <lineage>
        <taxon>Eukaryota</taxon>
        <taxon>Metazoa</taxon>
        <taxon>Ecdysozoa</taxon>
        <taxon>Nematoda</taxon>
        <taxon>Chromadorea</taxon>
        <taxon>Rhabditida</taxon>
        <taxon>Spirurina</taxon>
        <taxon>Ascaridomorpha</taxon>
        <taxon>Ascaridoidea</taxon>
        <taxon>Anisakidae</taxon>
        <taxon>Anisakis</taxon>
        <taxon>Anisakis simplex complex</taxon>
    </lineage>
</organism>
<accession>A0A0M3K7S1</accession>
<dbReference type="PANTHER" id="PTHR21037">
    <property type="entry name" value="39S RIBOSOMAL PROTEIN L14, MITOCHONDRIAL"/>
    <property type="match status" value="1"/>
</dbReference>
<evidence type="ECO:0000313" key="1">
    <source>
        <dbReference type="EMBL" id="VDK57739.1"/>
    </source>
</evidence>
<dbReference type="Pfam" id="PF17653">
    <property type="entry name" value="DUF5522"/>
    <property type="match status" value="1"/>
</dbReference>
<dbReference type="InterPro" id="IPR040807">
    <property type="entry name" value="DUF5522"/>
</dbReference>
<dbReference type="OrthoDB" id="274765at2759"/>
<reference evidence="3" key="1">
    <citation type="submission" date="2017-02" db="UniProtKB">
        <authorList>
            <consortium name="WormBaseParasite"/>
        </authorList>
    </citation>
    <scope>IDENTIFICATION</scope>
</reference>
<name>A0A0M3K7S1_ANISI</name>